<feature type="coiled-coil region" evidence="2">
    <location>
        <begin position="152"/>
        <end position="179"/>
    </location>
</feature>
<dbReference type="Pfam" id="PF25917">
    <property type="entry name" value="BSH_RND"/>
    <property type="match status" value="1"/>
</dbReference>
<proteinExistence type="inferred from homology"/>
<evidence type="ECO:0000256" key="2">
    <source>
        <dbReference type="SAM" id="Coils"/>
    </source>
</evidence>
<keyword evidence="6" id="KW-1185">Reference proteome</keyword>
<gene>
    <name evidence="5" type="ORF">HTY61_16050</name>
</gene>
<dbReference type="Proteomes" id="UP000509367">
    <property type="component" value="Chromosome"/>
</dbReference>
<dbReference type="Gene3D" id="2.40.30.170">
    <property type="match status" value="1"/>
</dbReference>
<sequence>MKINRYLAILVFLGSAAWIATGEFSFVGSASSEEEGATVAESSEPQIEAATQLQTVGVAVIPQIMHARSVNLSGVTQADKETTLTARAGGVIGELLVKQGDRVTKGQVIARIAPEGRDAAVRTAQQVLEQRKAEAEATLKLVERGTLAKLQGDAAMSALRAAESELEAAQAELERLEIIAPYDGVIDKLHVEEGAATDSGKPVAELIALDPIIGVGEVNEGDLGVVRLGAEAELRLVTGRTVKGTVRYISRAAQAATRTYTVEVEVPNPDFSIPAGMTTELVLRGEPVLATPVPRSVVALNDNGELGVRTVDDNNVVRFHPIDIVDDSTGALILGGIPKGARVIVSGQNFVGDGVEVNAVDADAAMIEKLIAETATGDS</sequence>
<dbReference type="RefSeq" id="WP_175277746.1">
    <property type="nucleotide sequence ID" value="NZ_CP054836.1"/>
</dbReference>
<protein>
    <submittedName>
        <fullName evidence="5">Efflux RND transporter periplasmic adaptor subunit</fullName>
    </submittedName>
</protein>
<evidence type="ECO:0000259" key="4">
    <source>
        <dbReference type="Pfam" id="PF25954"/>
    </source>
</evidence>
<dbReference type="Gene3D" id="1.10.287.470">
    <property type="entry name" value="Helix hairpin bin"/>
    <property type="match status" value="1"/>
</dbReference>
<dbReference type="AlphaFoldDB" id="A0A6N1VJD8"/>
<evidence type="ECO:0000313" key="5">
    <source>
        <dbReference type="EMBL" id="QKV19855.1"/>
    </source>
</evidence>
<dbReference type="GO" id="GO:1990281">
    <property type="term" value="C:efflux pump complex"/>
    <property type="evidence" value="ECO:0007669"/>
    <property type="project" value="TreeGrafter"/>
</dbReference>
<dbReference type="InterPro" id="IPR058792">
    <property type="entry name" value="Beta-barrel_RND_2"/>
</dbReference>
<dbReference type="GO" id="GO:0015562">
    <property type="term" value="F:efflux transmembrane transporter activity"/>
    <property type="evidence" value="ECO:0007669"/>
    <property type="project" value="TreeGrafter"/>
</dbReference>
<feature type="domain" description="CusB-like beta-barrel" evidence="4">
    <location>
        <begin position="217"/>
        <end position="285"/>
    </location>
</feature>
<dbReference type="PANTHER" id="PTHR30469">
    <property type="entry name" value="MULTIDRUG RESISTANCE PROTEIN MDTA"/>
    <property type="match status" value="1"/>
</dbReference>
<dbReference type="SUPFAM" id="SSF111369">
    <property type="entry name" value="HlyD-like secretion proteins"/>
    <property type="match status" value="1"/>
</dbReference>
<accession>A0A6N1VJD8</accession>
<feature type="domain" description="Multidrug resistance protein MdtA-like barrel-sandwich hybrid" evidence="3">
    <location>
        <begin position="82"/>
        <end position="204"/>
    </location>
</feature>
<dbReference type="Gene3D" id="2.40.50.100">
    <property type="match status" value="1"/>
</dbReference>
<organism evidence="5 6">
    <name type="scientific">Oricola thermophila</name>
    <dbReference type="NCBI Taxonomy" id="2742145"/>
    <lineage>
        <taxon>Bacteria</taxon>
        <taxon>Pseudomonadati</taxon>
        <taxon>Pseudomonadota</taxon>
        <taxon>Alphaproteobacteria</taxon>
        <taxon>Hyphomicrobiales</taxon>
        <taxon>Ahrensiaceae</taxon>
        <taxon>Oricola</taxon>
    </lineage>
</organism>
<keyword evidence="2" id="KW-0175">Coiled coil</keyword>
<dbReference type="InterPro" id="IPR006143">
    <property type="entry name" value="RND_pump_MFP"/>
</dbReference>
<name>A0A6N1VJD8_9HYPH</name>
<dbReference type="PANTHER" id="PTHR30469:SF29">
    <property type="entry name" value="BLR2860 PROTEIN"/>
    <property type="match status" value="1"/>
</dbReference>
<dbReference type="EMBL" id="CP054836">
    <property type="protein sequence ID" value="QKV19855.1"/>
    <property type="molecule type" value="Genomic_DNA"/>
</dbReference>
<evidence type="ECO:0000256" key="1">
    <source>
        <dbReference type="ARBA" id="ARBA00009477"/>
    </source>
</evidence>
<comment type="similarity">
    <text evidence="1">Belongs to the membrane fusion protein (MFP) (TC 8.A.1) family.</text>
</comment>
<dbReference type="InterPro" id="IPR058625">
    <property type="entry name" value="MdtA-like_BSH"/>
</dbReference>
<dbReference type="Gene3D" id="2.40.420.20">
    <property type="match status" value="1"/>
</dbReference>
<dbReference type="NCBIfam" id="TIGR01730">
    <property type="entry name" value="RND_mfp"/>
    <property type="match status" value="1"/>
</dbReference>
<reference evidence="5 6" key="1">
    <citation type="submission" date="2020-06" db="EMBL/GenBank/DDBJ databases">
        <title>Oricola thermophila sp. nov. isolated from a tidal sediments.</title>
        <authorList>
            <person name="Kwon K.K."/>
            <person name="Yang S.-H."/>
            <person name="Park M.-J."/>
        </authorList>
    </citation>
    <scope>NUCLEOTIDE SEQUENCE [LARGE SCALE GENOMIC DNA]</scope>
    <source>
        <strain evidence="5 6">MEBiC13590</strain>
    </source>
</reference>
<dbReference type="Pfam" id="PF25954">
    <property type="entry name" value="Beta-barrel_RND_2"/>
    <property type="match status" value="1"/>
</dbReference>
<evidence type="ECO:0000313" key="6">
    <source>
        <dbReference type="Proteomes" id="UP000509367"/>
    </source>
</evidence>
<dbReference type="KEGG" id="orm:HTY61_16050"/>
<evidence type="ECO:0000259" key="3">
    <source>
        <dbReference type="Pfam" id="PF25917"/>
    </source>
</evidence>